<feature type="region of interest" description="Disordered" evidence="1">
    <location>
        <begin position="1"/>
        <end position="91"/>
    </location>
</feature>
<dbReference type="OrthoDB" id="6270329at2759"/>
<feature type="compositionally biased region" description="Basic and acidic residues" evidence="1">
    <location>
        <begin position="311"/>
        <end position="327"/>
    </location>
</feature>
<accession>A0A9P6IB63</accession>
<feature type="compositionally biased region" description="Low complexity" evidence="1">
    <location>
        <begin position="283"/>
        <end position="298"/>
    </location>
</feature>
<dbReference type="Proteomes" id="UP000781932">
    <property type="component" value="Unassembled WGS sequence"/>
</dbReference>
<reference evidence="2" key="1">
    <citation type="submission" date="2020-03" db="EMBL/GenBank/DDBJ databases">
        <authorList>
            <person name="He L."/>
        </authorList>
    </citation>
    <scope>NUCLEOTIDE SEQUENCE</scope>
    <source>
        <strain evidence="2">CkLH20</strain>
    </source>
</reference>
<reference evidence="2" key="2">
    <citation type="submission" date="2020-11" db="EMBL/GenBank/DDBJ databases">
        <title>Whole genome sequencing of Colletotrichum sp.</title>
        <authorList>
            <person name="Li H."/>
        </authorList>
    </citation>
    <scope>NUCLEOTIDE SEQUENCE</scope>
    <source>
        <strain evidence="2">CkLH20</strain>
    </source>
</reference>
<protein>
    <submittedName>
        <fullName evidence="2">Uncharacterized protein</fullName>
    </submittedName>
</protein>
<dbReference type="GeneID" id="62160819"/>
<feature type="compositionally biased region" description="Low complexity" evidence="1">
    <location>
        <begin position="191"/>
        <end position="204"/>
    </location>
</feature>
<evidence type="ECO:0000313" key="2">
    <source>
        <dbReference type="EMBL" id="KAF9877326.1"/>
    </source>
</evidence>
<feature type="compositionally biased region" description="Low complexity" evidence="1">
    <location>
        <begin position="33"/>
        <end position="46"/>
    </location>
</feature>
<gene>
    <name evidence="2" type="ORF">CkaCkLH20_05026</name>
</gene>
<keyword evidence="3" id="KW-1185">Reference proteome</keyword>
<sequence length="385" mass="41469">MPGLIPFLPTPPLPQSNRSAPSTFRARPVNNLSADRGAARGSSSQAPIELDSDSEPTEASGTQTATNTTSTTRLSQTQGQPQNSEPFFRDWTSLAVDSTQQRLPALPSFSDFTADLDFDYLNAVFGANPPHTPAREPDSDDFLSQLIDGDFSSPSSYPQSAQPPSVNRQTSSSRSQNSLSSLRPNRPAPTLPNNATPTTAAPRRGTPHPSFEVEESLFVSSDNEPEDYIMPVQTRRRASTTIISSSDQEADDTPPTSANRKRAAPSSGAARGTPAANKRRRTSQASTTRTRTTPGALPTPAPKVEDDDDVFGDKQDSKGKEKEAKDDDIIDLAASNEVPPEMLIPKEDKRVKLSAFQCVICMDDVTALTVTHCGMWWIAAVIGVI</sequence>
<organism evidence="2 3">
    <name type="scientific">Colletotrichum karsti</name>
    <dbReference type="NCBI Taxonomy" id="1095194"/>
    <lineage>
        <taxon>Eukaryota</taxon>
        <taxon>Fungi</taxon>
        <taxon>Dikarya</taxon>
        <taxon>Ascomycota</taxon>
        <taxon>Pezizomycotina</taxon>
        <taxon>Sordariomycetes</taxon>
        <taxon>Hypocreomycetidae</taxon>
        <taxon>Glomerellales</taxon>
        <taxon>Glomerellaceae</taxon>
        <taxon>Colletotrichum</taxon>
        <taxon>Colletotrichum boninense species complex</taxon>
    </lineage>
</organism>
<feature type="region of interest" description="Disordered" evidence="1">
    <location>
        <begin position="129"/>
        <end position="328"/>
    </location>
</feature>
<comment type="caution">
    <text evidence="2">The sequence shown here is derived from an EMBL/GenBank/DDBJ whole genome shotgun (WGS) entry which is preliminary data.</text>
</comment>
<feature type="compositionally biased region" description="Low complexity" evidence="1">
    <location>
        <begin position="152"/>
        <end position="185"/>
    </location>
</feature>
<evidence type="ECO:0000256" key="1">
    <source>
        <dbReference type="SAM" id="MobiDB-lite"/>
    </source>
</evidence>
<name>A0A9P6IB63_9PEZI</name>
<dbReference type="AlphaFoldDB" id="A0A9P6IB63"/>
<proteinExistence type="predicted"/>
<evidence type="ECO:0000313" key="3">
    <source>
        <dbReference type="Proteomes" id="UP000781932"/>
    </source>
</evidence>
<feature type="compositionally biased region" description="Low complexity" evidence="1">
    <location>
        <begin position="57"/>
        <end position="80"/>
    </location>
</feature>
<dbReference type="RefSeq" id="XP_038746787.1">
    <property type="nucleotide sequence ID" value="XM_038887745.1"/>
</dbReference>
<dbReference type="EMBL" id="JAATWM020000014">
    <property type="protein sequence ID" value="KAF9877326.1"/>
    <property type="molecule type" value="Genomic_DNA"/>
</dbReference>